<dbReference type="Proteomes" id="UP000604825">
    <property type="component" value="Unassembled WGS sequence"/>
</dbReference>
<organism evidence="1 2">
    <name type="scientific">Miscanthus lutarioriparius</name>
    <dbReference type="NCBI Taxonomy" id="422564"/>
    <lineage>
        <taxon>Eukaryota</taxon>
        <taxon>Viridiplantae</taxon>
        <taxon>Streptophyta</taxon>
        <taxon>Embryophyta</taxon>
        <taxon>Tracheophyta</taxon>
        <taxon>Spermatophyta</taxon>
        <taxon>Magnoliopsida</taxon>
        <taxon>Liliopsida</taxon>
        <taxon>Poales</taxon>
        <taxon>Poaceae</taxon>
        <taxon>PACMAD clade</taxon>
        <taxon>Panicoideae</taxon>
        <taxon>Andropogonodae</taxon>
        <taxon>Andropogoneae</taxon>
        <taxon>Saccharinae</taxon>
        <taxon>Miscanthus</taxon>
    </lineage>
</organism>
<proteinExistence type="predicted"/>
<keyword evidence="2" id="KW-1185">Reference proteome</keyword>
<comment type="caution">
    <text evidence="1">The sequence shown here is derived from an EMBL/GenBank/DDBJ whole genome shotgun (WGS) entry which is preliminary data.</text>
</comment>
<evidence type="ECO:0000313" key="1">
    <source>
        <dbReference type="EMBL" id="CAD6251181.1"/>
    </source>
</evidence>
<sequence>MAAGEHRSGGWGNLRRVRGALFPRQAHAHPLEAVVAPRSPRRRDCAGSRHRWRCAGCEARRQGVLGAMRHRRTKGYERPRKAGGRRCGHDVLCLLGLFLIASLADRRILLCASACGRRSRGAVAVVGSSVYQNGPWNGLQFSGKPEMEPNNSNFQFEFVAVANAVPVRVRVRRQQQRTGCSSSAMAAASCRGSC</sequence>
<dbReference type="AlphaFoldDB" id="A0A811Q3L6"/>
<gene>
    <name evidence="1" type="ORF">NCGR_LOCUS34943</name>
</gene>
<dbReference type="EMBL" id="CAJGYO010000008">
    <property type="protein sequence ID" value="CAD6251181.1"/>
    <property type="molecule type" value="Genomic_DNA"/>
</dbReference>
<protein>
    <submittedName>
        <fullName evidence="1">Uncharacterized protein</fullName>
    </submittedName>
</protein>
<accession>A0A811Q3L6</accession>
<name>A0A811Q3L6_9POAL</name>
<reference evidence="1" key="1">
    <citation type="submission" date="2020-10" db="EMBL/GenBank/DDBJ databases">
        <authorList>
            <person name="Han B."/>
            <person name="Lu T."/>
            <person name="Zhao Q."/>
            <person name="Huang X."/>
            <person name="Zhao Y."/>
        </authorList>
    </citation>
    <scope>NUCLEOTIDE SEQUENCE</scope>
</reference>
<evidence type="ECO:0000313" key="2">
    <source>
        <dbReference type="Proteomes" id="UP000604825"/>
    </source>
</evidence>